<sequence>MLGSWPSIDPHNFSQFKPNDPSNSKRMTPVTYRPTHDRTVPPPDQVIGPEAKNILVRHFYQHAEEKLRTKRASSENPSPERASKVPSFCL</sequence>
<dbReference type="Proteomes" id="UP001318860">
    <property type="component" value="Unassembled WGS sequence"/>
</dbReference>
<gene>
    <name evidence="4" type="ORF">DH2020_036267</name>
</gene>
<name>A0ABR0V7K2_REHGL</name>
<dbReference type="EMBL" id="JABTTQ020001605">
    <property type="protein sequence ID" value="KAK6129985.1"/>
    <property type="molecule type" value="Genomic_DNA"/>
</dbReference>
<organism evidence="4 5">
    <name type="scientific">Rehmannia glutinosa</name>
    <name type="common">Chinese foxglove</name>
    <dbReference type="NCBI Taxonomy" id="99300"/>
    <lineage>
        <taxon>Eukaryota</taxon>
        <taxon>Viridiplantae</taxon>
        <taxon>Streptophyta</taxon>
        <taxon>Embryophyta</taxon>
        <taxon>Tracheophyta</taxon>
        <taxon>Spermatophyta</taxon>
        <taxon>Magnoliopsida</taxon>
        <taxon>eudicotyledons</taxon>
        <taxon>Gunneridae</taxon>
        <taxon>Pentapetalae</taxon>
        <taxon>asterids</taxon>
        <taxon>lamiids</taxon>
        <taxon>Lamiales</taxon>
        <taxon>Orobanchaceae</taxon>
        <taxon>Rehmannieae</taxon>
        <taxon>Rehmannia</taxon>
    </lineage>
</organism>
<dbReference type="InterPro" id="IPR018276">
    <property type="entry name" value="DDA1_dom"/>
</dbReference>
<comment type="caution">
    <text evidence="4">The sequence shown here is derived from an EMBL/GenBank/DDBJ whole genome shotgun (WGS) entry which is preliminary data.</text>
</comment>
<feature type="domain" description="DET1- and DDB1-associated protein 1" evidence="3">
    <location>
        <begin position="1"/>
        <end position="65"/>
    </location>
</feature>
<comment type="similarity">
    <text evidence="1">Belongs to the DDA1 family.</text>
</comment>
<dbReference type="PANTHER" id="PTHR31879">
    <property type="entry name" value="DET1- AND DDB1-ASSOCIATED PROTEIN 1"/>
    <property type="match status" value="1"/>
</dbReference>
<reference evidence="4 5" key="1">
    <citation type="journal article" date="2021" name="Comput. Struct. Biotechnol. J.">
        <title>De novo genome assembly of the potent medicinal plant Rehmannia glutinosa using nanopore technology.</title>
        <authorList>
            <person name="Ma L."/>
            <person name="Dong C."/>
            <person name="Song C."/>
            <person name="Wang X."/>
            <person name="Zheng X."/>
            <person name="Niu Y."/>
            <person name="Chen S."/>
            <person name="Feng W."/>
        </authorList>
    </citation>
    <scope>NUCLEOTIDE SEQUENCE [LARGE SCALE GENOMIC DNA]</scope>
    <source>
        <strain evidence="4">DH-2019</strain>
    </source>
</reference>
<keyword evidence="5" id="KW-1185">Reference proteome</keyword>
<accession>A0ABR0V7K2</accession>
<evidence type="ECO:0000256" key="1">
    <source>
        <dbReference type="ARBA" id="ARBA00008042"/>
    </source>
</evidence>
<evidence type="ECO:0000313" key="4">
    <source>
        <dbReference type="EMBL" id="KAK6129985.1"/>
    </source>
</evidence>
<feature type="compositionally biased region" description="Polar residues" evidence="2">
    <location>
        <begin position="12"/>
        <end position="26"/>
    </location>
</feature>
<evidence type="ECO:0000313" key="5">
    <source>
        <dbReference type="Proteomes" id="UP001318860"/>
    </source>
</evidence>
<dbReference type="Pfam" id="PF10172">
    <property type="entry name" value="DDA1"/>
    <property type="match status" value="1"/>
</dbReference>
<proteinExistence type="inferred from homology"/>
<evidence type="ECO:0000256" key="2">
    <source>
        <dbReference type="SAM" id="MobiDB-lite"/>
    </source>
</evidence>
<evidence type="ECO:0000259" key="3">
    <source>
        <dbReference type="Pfam" id="PF10172"/>
    </source>
</evidence>
<dbReference type="InterPro" id="IPR033575">
    <property type="entry name" value="DDA1-like"/>
</dbReference>
<protein>
    <recommendedName>
        <fullName evidence="3">DET1- and DDB1-associated protein 1 domain-containing protein</fullName>
    </recommendedName>
</protein>
<feature type="region of interest" description="Disordered" evidence="2">
    <location>
        <begin position="1"/>
        <end position="48"/>
    </location>
</feature>
<dbReference type="PANTHER" id="PTHR31879:SF8">
    <property type="entry name" value="DET1- AND DDB1-ASSOCIATED PROTEIN 1"/>
    <property type="match status" value="1"/>
</dbReference>
<feature type="region of interest" description="Disordered" evidence="2">
    <location>
        <begin position="65"/>
        <end position="90"/>
    </location>
</feature>